<dbReference type="InterPro" id="IPR027417">
    <property type="entry name" value="P-loop_NTPase"/>
</dbReference>
<evidence type="ECO:0000256" key="5">
    <source>
        <dbReference type="SAM" id="MobiDB-lite"/>
    </source>
</evidence>
<dbReference type="Pfam" id="PF00392">
    <property type="entry name" value="GntR"/>
    <property type="match status" value="1"/>
</dbReference>
<dbReference type="Pfam" id="PF13671">
    <property type="entry name" value="AAA_33"/>
    <property type="match status" value="1"/>
</dbReference>
<keyword evidence="8" id="KW-1185">Reference proteome</keyword>
<dbReference type="SUPFAM" id="SSF52540">
    <property type="entry name" value="P-loop containing nucleoside triphosphate hydrolases"/>
    <property type="match status" value="1"/>
</dbReference>
<sequence length="326" mass="36749">AFLEKQVLLDVNPQQLPDDRYTQVSLSEQADTLHAATATEGEFVPDRDHASPSAPERIAQDIRNDIESGRLRDGERLKTTRQLAEEYRASQRTITDAMEILAKDGYIAAKDRSGRFVTTPAELGRTLSSPMRPVRPRIVRVGGFPGSGKSEFARTLARLTNWAILDKDTIARPLIEPALEDLGRSVNDRDSTIYFDRIRPREYDALAAVIQENVECGNSVIATAPYIREFNNQAWLDKAVASAETNDAIPMFVWVQCSIDTMHMYLKKRGAGRDAHKLAHWDEYVANLDLDFRPRTEHVLIDNDPGSEPLKTQAKRLVDSFRSESR</sequence>
<keyword evidence="3" id="KW-0238">DNA-binding</keyword>
<evidence type="ECO:0000256" key="3">
    <source>
        <dbReference type="ARBA" id="ARBA00023125"/>
    </source>
</evidence>
<dbReference type="EMBL" id="JBEYBR010000154">
    <property type="protein sequence ID" value="MEU2126538.1"/>
    <property type="molecule type" value="Genomic_DNA"/>
</dbReference>
<evidence type="ECO:0000256" key="1">
    <source>
        <dbReference type="ARBA" id="ARBA00022898"/>
    </source>
</evidence>
<dbReference type="Gene3D" id="1.10.10.10">
    <property type="entry name" value="Winged helix-like DNA-binding domain superfamily/Winged helix DNA-binding domain"/>
    <property type="match status" value="1"/>
</dbReference>
<dbReference type="InterPro" id="IPR051446">
    <property type="entry name" value="HTH_trans_reg/aminotransferase"/>
</dbReference>
<comment type="caution">
    <text evidence="7">The sequence shown here is derived from an EMBL/GenBank/DDBJ whole genome shotgun (WGS) entry which is preliminary data.</text>
</comment>
<keyword evidence="2" id="KW-0805">Transcription regulation</keyword>
<feature type="compositionally biased region" description="Basic and acidic residues" evidence="5">
    <location>
        <begin position="316"/>
        <end position="326"/>
    </location>
</feature>
<evidence type="ECO:0000256" key="4">
    <source>
        <dbReference type="ARBA" id="ARBA00023163"/>
    </source>
</evidence>
<dbReference type="SMART" id="SM00345">
    <property type="entry name" value="HTH_GNTR"/>
    <property type="match status" value="1"/>
</dbReference>
<evidence type="ECO:0000256" key="2">
    <source>
        <dbReference type="ARBA" id="ARBA00023015"/>
    </source>
</evidence>
<proteinExistence type="predicted"/>
<name>A0ABV2XKX1_9NOCA</name>
<keyword evidence="4" id="KW-0804">Transcription</keyword>
<protein>
    <submittedName>
        <fullName evidence="7">GntR family transcriptional regulator</fullName>
    </submittedName>
</protein>
<dbReference type="PANTHER" id="PTHR46577">
    <property type="entry name" value="HTH-TYPE TRANSCRIPTIONAL REGULATORY PROTEIN GABR"/>
    <property type="match status" value="1"/>
</dbReference>
<dbReference type="Proteomes" id="UP001550535">
    <property type="component" value="Unassembled WGS sequence"/>
</dbReference>
<feature type="domain" description="HTH gntR-type" evidence="6">
    <location>
        <begin position="52"/>
        <end position="120"/>
    </location>
</feature>
<dbReference type="Gene3D" id="3.40.50.300">
    <property type="entry name" value="P-loop containing nucleotide triphosphate hydrolases"/>
    <property type="match status" value="1"/>
</dbReference>
<evidence type="ECO:0000259" key="6">
    <source>
        <dbReference type="PROSITE" id="PS50949"/>
    </source>
</evidence>
<evidence type="ECO:0000313" key="8">
    <source>
        <dbReference type="Proteomes" id="UP001550535"/>
    </source>
</evidence>
<accession>A0ABV2XKX1</accession>
<dbReference type="InterPro" id="IPR036390">
    <property type="entry name" value="WH_DNA-bd_sf"/>
</dbReference>
<dbReference type="CDD" id="cd07377">
    <property type="entry name" value="WHTH_GntR"/>
    <property type="match status" value="1"/>
</dbReference>
<feature type="region of interest" description="Disordered" evidence="5">
    <location>
        <begin position="303"/>
        <end position="326"/>
    </location>
</feature>
<dbReference type="PROSITE" id="PS50949">
    <property type="entry name" value="HTH_GNTR"/>
    <property type="match status" value="1"/>
</dbReference>
<feature type="non-terminal residue" evidence="7">
    <location>
        <position position="1"/>
    </location>
</feature>
<keyword evidence="1" id="KW-0663">Pyridoxal phosphate</keyword>
<dbReference type="SUPFAM" id="SSF46785">
    <property type="entry name" value="Winged helix' DNA-binding domain"/>
    <property type="match status" value="1"/>
</dbReference>
<dbReference type="InterPro" id="IPR000524">
    <property type="entry name" value="Tscrpt_reg_HTH_GntR"/>
</dbReference>
<dbReference type="PANTHER" id="PTHR46577:SF1">
    <property type="entry name" value="HTH-TYPE TRANSCRIPTIONAL REGULATORY PROTEIN GABR"/>
    <property type="match status" value="1"/>
</dbReference>
<gene>
    <name evidence="7" type="ORF">ABZ507_32490</name>
</gene>
<dbReference type="RefSeq" id="WP_357993730.1">
    <property type="nucleotide sequence ID" value="NZ_JBEYBR010000154.1"/>
</dbReference>
<organism evidence="7 8">
    <name type="scientific">Nocardia niwae</name>
    <dbReference type="NCBI Taxonomy" id="626084"/>
    <lineage>
        <taxon>Bacteria</taxon>
        <taxon>Bacillati</taxon>
        <taxon>Actinomycetota</taxon>
        <taxon>Actinomycetes</taxon>
        <taxon>Mycobacteriales</taxon>
        <taxon>Nocardiaceae</taxon>
        <taxon>Nocardia</taxon>
    </lineage>
</organism>
<evidence type="ECO:0000313" key="7">
    <source>
        <dbReference type="EMBL" id="MEU2126538.1"/>
    </source>
</evidence>
<reference evidence="7 8" key="1">
    <citation type="submission" date="2024-06" db="EMBL/GenBank/DDBJ databases">
        <title>The Natural Products Discovery Center: Release of the First 8490 Sequenced Strains for Exploring Actinobacteria Biosynthetic Diversity.</title>
        <authorList>
            <person name="Kalkreuter E."/>
            <person name="Kautsar S.A."/>
            <person name="Yang D."/>
            <person name="Bader C.D."/>
            <person name="Teijaro C.N."/>
            <person name="Fluegel L."/>
            <person name="Davis C.M."/>
            <person name="Simpson J.R."/>
            <person name="Lauterbach L."/>
            <person name="Steele A.D."/>
            <person name="Gui C."/>
            <person name="Meng S."/>
            <person name="Li G."/>
            <person name="Viehrig K."/>
            <person name="Ye F."/>
            <person name="Su P."/>
            <person name="Kiefer A.F."/>
            <person name="Nichols A."/>
            <person name="Cepeda A.J."/>
            <person name="Yan W."/>
            <person name="Fan B."/>
            <person name="Jiang Y."/>
            <person name="Adhikari A."/>
            <person name="Zheng C.-J."/>
            <person name="Schuster L."/>
            <person name="Cowan T.M."/>
            <person name="Smanski M.J."/>
            <person name="Chevrette M.G."/>
            <person name="De Carvalho L.P.S."/>
            <person name="Shen B."/>
        </authorList>
    </citation>
    <scope>NUCLEOTIDE SEQUENCE [LARGE SCALE GENOMIC DNA]</scope>
    <source>
        <strain evidence="7 8">NPDC019434</strain>
    </source>
</reference>
<dbReference type="InterPro" id="IPR036388">
    <property type="entry name" value="WH-like_DNA-bd_sf"/>
</dbReference>